<dbReference type="Proteomes" id="UP000278398">
    <property type="component" value="Unassembled WGS sequence"/>
</dbReference>
<gene>
    <name evidence="3" type="ORF">EJC49_07865</name>
</gene>
<dbReference type="SUPFAM" id="SSF53850">
    <property type="entry name" value="Periplasmic binding protein-like II"/>
    <property type="match status" value="1"/>
</dbReference>
<dbReference type="Pfam" id="PF13416">
    <property type="entry name" value="SBP_bac_8"/>
    <property type="match status" value="1"/>
</dbReference>
<dbReference type="RefSeq" id="WP_126699002.1">
    <property type="nucleotide sequence ID" value="NZ_RWKW01000028.1"/>
</dbReference>
<dbReference type="EMBL" id="RWKW01000028">
    <property type="protein sequence ID" value="RST86983.1"/>
    <property type="molecule type" value="Genomic_DNA"/>
</dbReference>
<accession>A0A3R9YGB6</accession>
<comment type="caution">
    <text evidence="3">The sequence shown here is derived from an EMBL/GenBank/DDBJ whole genome shotgun (WGS) entry which is preliminary data.</text>
</comment>
<dbReference type="InterPro" id="IPR006059">
    <property type="entry name" value="SBP"/>
</dbReference>
<dbReference type="PANTHER" id="PTHR42779:SF1">
    <property type="entry name" value="PROTEIN YNJB"/>
    <property type="match status" value="1"/>
</dbReference>
<keyword evidence="4" id="KW-1185">Reference proteome</keyword>
<dbReference type="AlphaFoldDB" id="A0A3R9YGB6"/>
<dbReference type="OrthoDB" id="3239593at2"/>
<keyword evidence="1" id="KW-0574">Periplasm</keyword>
<evidence type="ECO:0000313" key="4">
    <source>
        <dbReference type="Proteomes" id="UP000278398"/>
    </source>
</evidence>
<dbReference type="Gene3D" id="3.40.190.10">
    <property type="entry name" value="Periplasmic binding protein-like II"/>
    <property type="match status" value="2"/>
</dbReference>
<protein>
    <submittedName>
        <fullName evidence="3">Extracellular solute-binding protein</fullName>
    </submittedName>
</protein>
<name>A0A3R9YGB6_9HYPH</name>
<reference evidence="3 4" key="1">
    <citation type="submission" date="2018-12" db="EMBL/GenBank/DDBJ databases">
        <title>Mesorhizobium carbonis sp. nov., isolated from coal mine water.</title>
        <authorList>
            <person name="Xin W."/>
            <person name="Xu Z."/>
            <person name="Xiang F."/>
            <person name="Zhang J."/>
            <person name="Xi L."/>
            <person name="Liu J."/>
        </authorList>
    </citation>
    <scope>NUCLEOTIDE SEQUENCE [LARGE SCALE GENOMIC DNA]</scope>
    <source>
        <strain evidence="3 4">B2.3</strain>
    </source>
</reference>
<keyword evidence="2" id="KW-0732">Signal</keyword>
<evidence type="ECO:0000256" key="2">
    <source>
        <dbReference type="SAM" id="SignalP"/>
    </source>
</evidence>
<evidence type="ECO:0000256" key="1">
    <source>
        <dbReference type="ARBA" id="ARBA00022764"/>
    </source>
</evidence>
<proteinExistence type="predicted"/>
<feature type="chain" id="PRO_5018692103" evidence="2">
    <location>
        <begin position="26"/>
        <end position="378"/>
    </location>
</feature>
<dbReference type="PANTHER" id="PTHR42779">
    <property type="entry name" value="PROTEIN YNJB"/>
    <property type="match status" value="1"/>
</dbReference>
<sequence length="378" mass="41198">MNRRQLIRCTFAAAALVAAPSVAFADVNRIDVYITGDSNIINFWNNIIKPAYESAHPEYTLNVVSARNAIAPIVERTLAALGTEVDPQVDIFDENDPNLPAGAIEKGLWVDFTEAGLQNYDKINPVTIETNYGLPYRGTQVVLAYDTTKLAPENAPKTWAELVAWMKENPGQFTHNRPDTGGSGGNFVRRAIHEANGRDPSLFRIDNYVQGESDELLAKGFELLKEIAPYTYGPGSYTADNMQSIQMLAQGVITMAPVWSDMALDAVNKGVLPETIAFTQLTDLAFAGGFADMTVPTNAGNLEATLKLADLVLSEEIQTKVVTEIGAFPAIGWEHLPEELASKYSNLQPASIPTFPGGPWVSAISDGWFRNVAPHVNR</sequence>
<feature type="signal peptide" evidence="2">
    <location>
        <begin position="1"/>
        <end position="25"/>
    </location>
</feature>
<organism evidence="3 4">
    <name type="scientific">Aquibium carbonis</name>
    <dbReference type="NCBI Taxonomy" id="2495581"/>
    <lineage>
        <taxon>Bacteria</taxon>
        <taxon>Pseudomonadati</taxon>
        <taxon>Pseudomonadota</taxon>
        <taxon>Alphaproteobacteria</taxon>
        <taxon>Hyphomicrobiales</taxon>
        <taxon>Phyllobacteriaceae</taxon>
        <taxon>Aquibium</taxon>
    </lineage>
</organism>
<evidence type="ECO:0000313" key="3">
    <source>
        <dbReference type="EMBL" id="RST86983.1"/>
    </source>
</evidence>